<evidence type="ECO:0000256" key="2">
    <source>
        <dbReference type="ARBA" id="ARBA00022525"/>
    </source>
</evidence>
<dbReference type="Pfam" id="PF00746">
    <property type="entry name" value="Gram_pos_anchor"/>
    <property type="match status" value="1"/>
</dbReference>
<keyword evidence="1" id="KW-0134">Cell wall</keyword>
<organism evidence="8 9">
    <name type="scientific">Glycomyces endophyticus</name>
    <dbReference type="NCBI Taxonomy" id="480996"/>
    <lineage>
        <taxon>Bacteria</taxon>
        <taxon>Bacillati</taxon>
        <taxon>Actinomycetota</taxon>
        <taxon>Actinomycetes</taxon>
        <taxon>Glycomycetales</taxon>
        <taxon>Glycomycetaceae</taxon>
        <taxon>Glycomyces</taxon>
    </lineage>
</organism>
<keyword evidence="5" id="KW-0472">Membrane</keyword>
<accession>A0ABP4SVP3</accession>
<feature type="domain" description="Gram-positive cocci surface proteins LPxTG" evidence="7">
    <location>
        <begin position="479"/>
        <end position="513"/>
    </location>
</feature>
<evidence type="ECO:0000313" key="8">
    <source>
        <dbReference type="EMBL" id="GAA1676766.1"/>
    </source>
</evidence>
<name>A0ABP4SVP3_9ACTN</name>
<protein>
    <recommendedName>
        <fullName evidence="7">Gram-positive cocci surface proteins LPxTG domain-containing protein</fullName>
    </recommendedName>
</protein>
<dbReference type="NCBIfam" id="TIGR01167">
    <property type="entry name" value="LPXTG_anchor"/>
    <property type="match status" value="1"/>
</dbReference>
<sequence length="521" mass="54440">MPAPFSAVERAPMRLAALAGAASLGALAFALPAHAQPAAPQIDFAAPEVLEAGAGFAPATLDIEFGDDFEPDAHTVTAVLRWENQEEMHYGGVSTDDGFCGMDAFHNTLSCVSHEADGSLHFELEYGALPEAQAGEWGYTLTVLVDEETVAVQEGTTEITVPDWDGPFLHGSTAVDGVAPGDTVGVQPDFYQQDALPEDTAAVVAVFTDAERLPHGLAAPQADFDNCTELEYGDVACAFTEFEDAAGTGFTFSDPIAYSVGDSAPGPIQACGCSYWVRAVDADTLESEYGGVFWDEGSANLLGLASTGATDEFGDPYNGWIDLTTVPNPYDLAVADTAIKGDDGDEVTVTVPVTNGESAEAPSFFDGPGSYALVGDLPKGTEFVSVESDDSFYCQDDSEEYFRDTMPAIEDPDAADFVCIFTDVPGGGEIEVELTVTVVDEDASGKGLLQVVAFGDQDYPGALDGDLGNNTADLTLNGSGHLPKTGSSMTWILAGAAAALVLGVVLYIATRRRKTAGDTAE</sequence>
<evidence type="ECO:0000256" key="4">
    <source>
        <dbReference type="ARBA" id="ARBA00023088"/>
    </source>
</evidence>
<keyword evidence="5" id="KW-1133">Transmembrane helix</keyword>
<gene>
    <name evidence="8" type="ORF">GCM10009830_24350</name>
</gene>
<keyword evidence="9" id="KW-1185">Reference proteome</keyword>
<evidence type="ECO:0000256" key="3">
    <source>
        <dbReference type="ARBA" id="ARBA00022729"/>
    </source>
</evidence>
<dbReference type="InterPro" id="IPR019931">
    <property type="entry name" value="LPXTG_anchor"/>
</dbReference>
<proteinExistence type="predicted"/>
<dbReference type="RefSeq" id="WP_344486537.1">
    <property type="nucleotide sequence ID" value="NZ_BAAAQF010000007.1"/>
</dbReference>
<reference evidence="9" key="1">
    <citation type="journal article" date="2019" name="Int. J. Syst. Evol. Microbiol.">
        <title>The Global Catalogue of Microorganisms (GCM) 10K type strain sequencing project: providing services to taxonomists for standard genome sequencing and annotation.</title>
        <authorList>
            <consortium name="The Broad Institute Genomics Platform"/>
            <consortium name="The Broad Institute Genome Sequencing Center for Infectious Disease"/>
            <person name="Wu L."/>
            <person name="Ma J."/>
        </authorList>
    </citation>
    <scope>NUCLEOTIDE SEQUENCE [LARGE SCALE GENOMIC DNA]</scope>
    <source>
        <strain evidence="9">JCM 16001</strain>
    </source>
</reference>
<feature type="transmembrane region" description="Helical" evidence="5">
    <location>
        <begin position="489"/>
        <end position="509"/>
    </location>
</feature>
<keyword evidence="3 6" id="KW-0732">Signal</keyword>
<evidence type="ECO:0000256" key="1">
    <source>
        <dbReference type="ARBA" id="ARBA00022512"/>
    </source>
</evidence>
<feature type="signal peptide" evidence="6">
    <location>
        <begin position="1"/>
        <end position="35"/>
    </location>
</feature>
<keyword evidence="2" id="KW-0964">Secreted</keyword>
<evidence type="ECO:0000256" key="5">
    <source>
        <dbReference type="SAM" id="Phobius"/>
    </source>
</evidence>
<dbReference type="EMBL" id="BAAAQF010000007">
    <property type="protein sequence ID" value="GAA1676766.1"/>
    <property type="molecule type" value="Genomic_DNA"/>
</dbReference>
<keyword evidence="5" id="KW-0812">Transmembrane</keyword>
<keyword evidence="4" id="KW-0572">Peptidoglycan-anchor</keyword>
<comment type="caution">
    <text evidence="8">The sequence shown here is derived from an EMBL/GenBank/DDBJ whole genome shotgun (WGS) entry which is preliminary data.</text>
</comment>
<evidence type="ECO:0000259" key="7">
    <source>
        <dbReference type="Pfam" id="PF00746"/>
    </source>
</evidence>
<dbReference type="Proteomes" id="UP001499851">
    <property type="component" value="Unassembled WGS sequence"/>
</dbReference>
<evidence type="ECO:0000256" key="6">
    <source>
        <dbReference type="SAM" id="SignalP"/>
    </source>
</evidence>
<evidence type="ECO:0000313" key="9">
    <source>
        <dbReference type="Proteomes" id="UP001499851"/>
    </source>
</evidence>
<feature type="chain" id="PRO_5045510581" description="Gram-positive cocci surface proteins LPxTG domain-containing protein" evidence="6">
    <location>
        <begin position="36"/>
        <end position="521"/>
    </location>
</feature>